<accession>A0ABR2QS27</accession>
<dbReference type="Pfam" id="PF00181">
    <property type="entry name" value="Ribosomal_L2_N"/>
    <property type="match status" value="1"/>
</dbReference>
<name>A0ABR2QS27_9ROSI</name>
<dbReference type="InterPro" id="IPR022666">
    <property type="entry name" value="Ribosomal_uL2_RNA-bd_dom"/>
</dbReference>
<evidence type="ECO:0000259" key="1">
    <source>
        <dbReference type="SMART" id="SM01383"/>
    </source>
</evidence>
<sequence length="306" mass="33304">MSDSQSQCCSNPPTVDAASGAGHVENLAGFNTYVSGSLESKLALLLVSDGFGYEAPNLRKLADEAAAAGFYVVVPDFFYGDPYVVDNPVPAWLNDHDPAKGFEDAKLIIDALKSKEVSPIGAAGFCWGAKVVVELSKVALIQAAVMLHPSFVTVDDIKSVKVPIAILGAEDDHMSPPELIEQFDEILKASEVRGPNAWFHIIFCLLSLLNEPGRNARGIITARHRGGGHKRLYRKIDFRRNEKDIYGRIVTIEYDPNRNAYICLIHYGDGEKRYILHLRGAIIGDTIVSGTEVPIKMGNALPLSAV</sequence>
<evidence type="ECO:0000313" key="2">
    <source>
        <dbReference type="EMBL" id="KAK9003439.1"/>
    </source>
</evidence>
<gene>
    <name evidence="2" type="ORF">V6N11_061003</name>
</gene>
<protein>
    <recommendedName>
        <fullName evidence="1">Large ribosomal subunit protein uL2 RNA-binding domain-containing protein</fullName>
    </recommendedName>
</protein>
<dbReference type="Gene3D" id="2.40.50.140">
    <property type="entry name" value="Nucleic acid-binding proteins"/>
    <property type="match status" value="1"/>
</dbReference>
<dbReference type="PANTHER" id="PTHR17630:SF97">
    <property type="entry name" value="ENDO-1,31,4-BETA-D-GLUCANASE-LIKE"/>
    <property type="match status" value="1"/>
</dbReference>
<keyword evidence="3" id="KW-1185">Reference proteome</keyword>
<dbReference type="Gene3D" id="3.40.50.1820">
    <property type="entry name" value="alpha/beta hydrolase"/>
    <property type="match status" value="1"/>
</dbReference>
<dbReference type="SMART" id="SM01383">
    <property type="entry name" value="Ribosomal_L2"/>
    <property type="match status" value="1"/>
</dbReference>
<feature type="domain" description="Large ribosomal subunit protein uL2 RNA-binding" evidence="1">
    <location>
        <begin position="213"/>
        <end position="289"/>
    </location>
</feature>
<dbReference type="PANTHER" id="PTHR17630">
    <property type="entry name" value="DIENELACTONE HYDROLASE"/>
    <property type="match status" value="1"/>
</dbReference>
<dbReference type="SUPFAM" id="SSF50249">
    <property type="entry name" value="Nucleic acid-binding proteins"/>
    <property type="match status" value="1"/>
</dbReference>
<dbReference type="Proteomes" id="UP001396334">
    <property type="component" value="Unassembled WGS sequence"/>
</dbReference>
<organism evidence="2 3">
    <name type="scientific">Hibiscus sabdariffa</name>
    <name type="common">roselle</name>
    <dbReference type="NCBI Taxonomy" id="183260"/>
    <lineage>
        <taxon>Eukaryota</taxon>
        <taxon>Viridiplantae</taxon>
        <taxon>Streptophyta</taxon>
        <taxon>Embryophyta</taxon>
        <taxon>Tracheophyta</taxon>
        <taxon>Spermatophyta</taxon>
        <taxon>Magnoliopsida</taxon>
        <taxon>eudicotyledons</taxon>
        <taxon>Gunneridae</taxon>
        <taxon>Pentapetalae</taxon>
        <taxon>rosids</taxon>
        <taxon>malvids</taxon>
        <taxon>Malvales</taxon>
        <taxon>Malvaceae</taxon>
        <taxon>Malvoideae</taxon>
        <taxon>Hibiscus</taxon>
    </lineage>
</organism>
<dbReference type="InterPro" id="IPR012340">
    <property type="entry name" value="NA-bd_OB-fold"/>
</dbReference>
<reference evidence="2 3" key="1">
    <citation type="journal article" date="2024" name="G3 (Bethesda)">
        <title>Genome assembly of Hibiscus sabdariffa L. provides insights into metabolisms of medicinal natural products.</title>
        <authorList>
            <person name="Kim T."/>
        </authorList>
    </citation>
    <scope>NUCLEOTIDE SEQUENCE [LARGE SCALE GENOMIC DNA]</scope>
    <source>
        <strain evidence="2">TK-2024</strain>
        <tissue evidence="2">Old leaves</tissue>
    </source>
</reference>
<dbReference type="InterPro" id="IPR002925">
    <property type="entry name" value="Dienelactn_hydro"/>
</dbReference>
<dbReference type="InterPro" id="IPR029058">
    <property type="entry name" value="AB_hydrolase_fold"/>
</dbReference>
<dbReference type="Pfam" id="PF01738">
    <property type="entry name" value="DLH"/>
    <property type="match status" value="1"/>
</dbReference>
<evidence type="ECO:0000313" key="3">
    <source>
        <dbReference type="Proteomes" id="UP001396334"/>
    </source>
</evidence>
<dbReference type="SUPFAM" id="SSF53474">
    <property type="entry name" value="alpha/beta-Hydrolases"/>
    <property type="match status" value="1"/>
</dbReference>
<dbReference type="EMBL" id="JBBPBN010000034">
    <property type="protein sequence ID" value="KAK9003439.1"/>
    <property type="molecule type" value="Genomic_DNA"/>
</dbReference>
<comment type="caution">
    <text evidence="2">The sequence shown here is derived from an EMBL/GenBank/DDBJ whole genome shotgun (WGS) entry which is preliminary data.</text>
</comment>
<proteinExistence type="predicted"/>